<proteinExistence type="predicted"/>
<dbReference type="RefSeq" id="WP_145116773.1">
    <property type="nucleotide sequence ID" value="NZ_CP036349.1"/>
</dbReference>
<dbReference type="EMBL" id="CP036349">
    <property type="protein sequence ID" value="QDV76326.1"/>
    <property type="molecule type" value="Genomic_DNA"/>
</dbReference>
<gene>
    <name evidence="2" type="ORF">Spa11_45560</name>
</gene>
<organism evidence="2 3">
    <name type="scientific">Botrimarina mediterranea</name>
    <dbReference type="NCBI Taxonomy" id="2528022"/>
    <lineage>
        <taxon>Bacteria</taxon>
        <taxon>Pseudomonadati</taxon>
        <taxon>Planctomycetota</taxon>
        <taxon>Planctomycetia</taxon>
        <taxon>Pirellulales</taxon>
        <taxon>Lacipirellulaceae</taxon>
        <taxon>Botrimarina</taxon>
    </lineage>
</organism>
<dbReference type="AlphaFoldDB" id="A0A518KEV8"/>
<feature type="transmembrane region" description="Helical" evidence="1">
    <location>
        <begin position="53"/>
        <end position="75"/>
    </location>
</feature>
<feature type="transmembrane region" description="Helical" evidence="1">
    <location>
        <begin position="20"/>
        <end position="41"/>
    </location>
</feature>
<name>A0A518KEV8_9BACT</name>
<evidence type="ECO:0000313" key="3">
    <source>
        <dbReference type="Proteomes" id="UP000316426"/>
    </source>
</evidence>
<keyword evidence="3" id="KW-1185">Reference proteome</keyword>
<sequence>MSDDKKWEDIREAGRAGFVLRYGVLAWGVTTGLLFTMIRVLEEGADANVPLTLATSLLLFPLGGILWGHTMWWFCEKLRHRRIGS</sequence>
<evidence type="ECO:0000256" key="1">
    <source>
        <dbReference type="SAM" id="Phobius"/>
    </source>
</evidence>
<protein>
    <submittedName>
        <fullName evidence="2">Uncharacterized protein</fullName>
    </submittedName>
</protein>
<keyword evidence="1" id="KW-1133">Transmembrane helix</keyword>
<reference evidence="2 3" key="1">
    <citation type="submission" date="2019-02" db="EMBL/GenBank/DDBJ databases">
        <title>Deep-cultivation of Planctomycetes and their phenomic and genomic characterization uncovers novel biology.</title>
        <authorList>
            <person name="Wiegand S."/>
            <person name="Jogler M."/>
            <person name="Boedeker C."/>
            <person name="Pinto D."/>
            <person name="Vollmers J."/>
            <person name="Rivas-Marin E."/>
            <person name="Kohn T."/>
            <person name="Peeters S.H."/>
            <person name="Heuer A."/>
            <person name="Rast P."/>
            <person name="Oberbeckmann S."/>
            <person name="Bunk B."/>
            <person name="Jeske O."/>
            <person name="Meyerdierks A."/>
            <person name="Storesund J.E."/>
            <person name="Kallscheuer N."/>
            <person name="Luecker S."/>
            <person name="Lage O.M."/>
            <person name="Pohl T."/>
            <person name="Merkel B.J."/>
            <person name="Hornburger P."/>
            <person name="Mueller R.-W."/>
            <person name="Bruemmer F."/>
            <person name="Labrenz M."/>
            <person name="Spormann A.M."/>
            <person name="Op den Camp H."/>
            <person name="Overmann J."/>
            <person name="Amann R."/>
            <person name="Jetten M.S.M."/>
            <person name="Mascher T."/>
            <person name="Medema M.H."/>
            <person name="Devos D.P."/>
            <person name="Kaster A.-K."/>
            <person name="Ovreas L."/>
            <person name="Rohde M."/>
            <person name="Galperin M.Y."/>
            <person name="Jogler C."/>
        </authorList>
    </citation>
    <scope>NUCLEOTIDE SEQUENCE [LARGE SCALE GENOMIC DNA]</scope>
    <source>
        <strain evidence="2 3">Spa11</strain>
    </source>
</reference>
<evidence type="ECO:0000313" key="2">
    <source>
        <dbReference type="EMBL" id="QDV76326.1"/>
    </source>
</evidence>
<accession>A0A518KEV8</accession>
<keyword evidence="1" id="KW-0472">Membrane</keyword>
<keyword evidence="1" id="KW-0812">Transmembrane</keyword>
<dbReference type="Proteomes" id="UP000316426">
    <property type="component" value="Chromosome"/>
</dbReference>
<dbReference type="KEGG" id="bmei:Spa11_45560"/>